<reference evidence="12" key="1">
    <citation type="submission" date="2025-08" db="UniProtKB">
        <authorList>
            <consortium name="RefSeq"/>
        </authorList>
    </citation>
    <scope>IDENTIFICATION</scope>
</reference>
<feature type="signal peptide" evidence="10">
    <location>
        <begin position="1"/>
        <end position="25"/>
    </location>
</feature>
<dbReference type="GeneID" id="117355157"/>
<keyword evidence="4" id="KW-0202">Cytokine</keyword>
<dbReference type="CTD" id="3574"/>
<dbReference type="GO" id="GO:0006955">
    <property type="term" value="P:immune response"/>
    <property type="evidence" value="ECO:0007669"/>
    <property type="project" value="InterPro"/>
</dbReference>
<keyword evidence="6 10" id="KW-0732">Signal</keyword>
<dbReference type="Gene3D" id="1.20.1250.50">
    <property type="match status" value="1"/>
</dbReference>
<keyword evidence="7" id="KW-0339">Growth factor</keyword>
<dbReference type="FunCoup" id="A0A6P8QRI4">
    <property type="interactions" value="586"/>
</dbReference>
<dbReference type="InParanoid" id="A0A6P8QRI4"/>
<organism evidence="11 12">
    <name type="scientific">Geotrypetes seraphini</name>
    <name type="common">Gaboon caecilian</name>
    <name type="synonym">Caecilia seraphini</name>
    <dbReference type="NCBI Taxonomy" id="260995"/>
    <lineage>
        <taxon>Eukaryota</taxon>
        <taxon>Metazoa</taxon>
        <taxon>Chordata</taxon>
        <taxon>Craniata</taxon>
        <taxon>Vertebrata</taxon>
        <taxon>Euteleostomi</taxon>
        <taxon>Amphibia</taxon>
        <taxon>Gymnophiona</taxon>
        <taxon>Geotrypetes</taxon>
    </lineage>
</organism>
<keyword evidence="8" id="KW-1015">Disulfide bond</keyword>
<comment type="subcellular location">
    <subcellularLocation>
        <location evidence="1">Secreted</location>
    </subcellularLocation>
</comment>
<evidence type="ECO:0000313" key="12">
    <source>
        <dbReference type="RefSeq" id="XP_033789181.1"/>
    </source>
</evidence>
<dbReference type="OrthoDB" id="9829887at2759"/>
<dbReference type="GO" id="GO:0008083">
    <property type="term" value="F:growth factor activity"/>
    <property type="evidence" value="ECO:0007669"/>
    <property type="project" value="UniProtKB-KW"/>
</dbReference>
<dbReference type="PRINTS" id="PR00435">
    <property type="entry name" value="INTERLEUKIN7"/>
</dbReference>
<dbReference type="GO" id="GO:0005139">
    <property type="term" value="F:interleukin-7 receptor binding"/>
    <property type="evidence" value="ECO:0007669"/>
    <property type="project" value="InterPro"/>
</dbReference>
<dbReference type="InterPro" id="IPR001181">
    <property type="entry name" value="IL-7"/>
</dbReference>
<evidence type="ECO:0000256" key="5">
    <source>
        <dbReference type="ARBA" id="ARBA00022525"/>
    </source>
</evidence>
<feature type="chain" id="PRO_5027907314" description="Interleukin-7" evidence="10">
    <location>
        <begin position="26"/>
        <end position="181"/>
    </location>
</feature>
<keyword evidence="11" id="KW-1185">Reference proteome</keyword>
<dbReference type="PANTHER" id="PTHR48492">
    <property type="entry name" value="INTERLEUKIN-7"/>
    <property type="match status" value="1"/>
</dbReference>
<evidence type="ECO:0000256" key="8">
    <source>
        <dbReference type="ARBA" id="ARBA00023157"/>
    </source>
</evidence>
<keyword evidence="9" id="KW-0325">Glycoprotein</keyword>
<dbReference type="InterPro" id="IPR038325">
    <property type="entry name" value="IL7_sf"/>
</dbReference>
<proteinExistence type="inferred from homology"/>
<accession>A0A6P8QRI4</accession>
<dbReference type="Proteomes" id="UP000515159">
    <property type="component" value="Chromosome 2"/>
</dbReference>
<dbReference type="PANTHER" id="PTHR48492:SF1">
    <property type="entry name" value="INTERLEUKIN-7"/>
    <property type="match status" value="1"/>
</dbReference>
<evidence type="ECO:0000256" key="1">
    <source>
        <dbReference type="ARBA" id="ARBA00004613"/>
    </source>
</evidence>
<keyword evidence="5" id="KW-0964">Secreted</keyword>
<evidence type="ECO:0000313" key="11">
    <source>
        <dbReference type="Proteomes" id="UP000515159"/>
    </source>
</evidence>
<sequence>MLNVFFRCIFGIPSLMLVLLPSTSPACERRDMTVIIENYKRVIQKEVEHMENTSDQLFRKNCCQSEEFKNRYILYTCNDTMEISSLCKMQCAMQNQAKRLKNFRCMVYQVSQNSDTTLKCGCLKPSLFSQTGACGTVSQPSAKKKCFFALCQLMKTISSFSSCWKKLVHLSQNKTLLENIC</sequence>
<gene>
    <name evidence="12" type="primary">IL7</name>
</gene>
<dbReference type="GO" id="GO:0005125">
    <property type="term" value="F:cytokine activity"/>
    <property type="evidence" value="ECO:0007669"/>
    <property type="project" value="UniProtKB-KW"/>
</dbReference>
<name>A0A6P8QRI4_GEOSA</name>
<dbReference type="AlphaFoldDB" id="A0A6P8QRI4"/>
<evidence type="ECO:0000256" key="6">
    <source>
        <dbReference type="ARBA" id="ARBA00022729"/>
    </source>
</evidence>
<evidence type="ECO:0000256" key="3">
    <source>
        <dbReference type="ARBA" id="ARBA00019460"/>
    </source>
</evidence>
<protein>
    <recommendedName>
        <fullName evidence="3">Interleukin-7</fullName>
    </recommendedName>
</protein>
<evidence type="ECO:0000256" key="9">
    <source>
        <dbReference type="ARBA" id="ARBA00023180"/>
    </source>
</evidence>
<evidence type="ECO:0000256" key="10">
    <source>
        <dbReference type="SAM" id="SignalP"/>
    </source>
</evidence>
<evidence type="ECO:0000256" key="2">
    <source>
        <dbReference type="ARBA" id="ARBA00007621"/>
    </source>
</evidence>
<evidence type="ECO:0000256" key="4">
    <source>
        <dbReference type="ARBA" id="ARBA00022514"/>
    </source>
</evidence>
<dbReference type="RefSeq" id="XP_033789181.1">
    <property type="nucleotide sequence ID" value="XM_033933290.1"/>
</dbReference>
<dbReference type="GO" id="GO:0005615">
    <property type="term" value="C:extracellular space"/>
    <property type="evidence" value="ECO:0007669"/>
    <property type="project" value="UniProtKB-KW"/>
</dbReference>
<evidence type="ECO:0000256" key="7">
    <source>
        <dbReference type="ARBA" id="ARBA00023030"/>
    </source>
</evidence>
<dbReference type="KEGG" id="gsh:117355157"/>
<comment type="similarity">
    <text evidence="2">Belongs to the IL-7/IL-9 family.</text>
</comment>